<keyword evidence="2" id="KW-1185">Reference proteome</keyword>
<dbReference type="RefSeq" id="WP_275820306.1">
    <property type="nucleotide sequence ID" value="NZ_BAAANM010000030.1"/>
</dbReference>
<name>A0ABT5ZAI0_9ACTN</name>
<organism evidence="1 2">
    <name type="scientific">Streptantibioticus ferralitis</name>
    <dbReference type="NCBI Taxonomy" id="236510"/>
    <lineage>
        <taxon>Bacteria</taxon>
        <taxon>Bacillati</taxon>
        <taxon>Actinomycetota</taxon>
        <taxon>Actinomycetes</taxon>
        <taxon>Kitasatosporales</taxon>
        <taxon>Streptomycetaceae</taxon>
        <taxon>Streptantibioticus</taxon>
    </lineage>
</organism>
<comment type="caution">
    <text evidence="1">The sequence shown here is derived from an EMBL/GenBank/DDBJ whole genome shotgun (WGS) entry which is preliminary data.</text>
</comment>
<accession>A0ABT5ZAI0</accession>
<evidence type="ECO:0000313" key="1">
    <source>
        <dbReference type="EMBL" id="MDF2260070.1"/>
    </source>
</evidence>
<dbReference type="Proteomes" id="UP001220022">
    <property type="component" value="Unassembled WGS sequence"/>
</dbReference>
<reference evidence="1 2" key="1">
    <citation type="submission" date="2023-03" db="EMBL/GenBank/DDBJ databases">
        <title>Draft genome sequence of type strain Streptomyces ferralitis JCM 14344.</title>
        <authorList>
            <person name="Klaysubun C."/>
            <person name="Duangmal K."/>
        </authorList>
    </citation>
    <scope>NUCLEOTIDE SEQUENCE [LARGE SCALE GENOMIC DNA]</scope>
    <source>
        <strain evidence="1 2">JCM 14344</strain>
    </source>
</reference>
<gene>
    <name evidence="1" type="ORF">P2L57_31395</name>
</gene>
<dbReference type="EMBL" id="JARHTQ010000029">
    <property type="protein sequence ID" value="MDF2260070.1"/>
    <property type="molecule type" value="Genomic_DNA"/>
</dbReference>
<proteinExistence type="predicted"/>
<sequence length="106" mass="11503">MLPALREAPYGTEDIAVAFYSLDFTNPAILDPYWVEDGRTVLACYALATAQLRPVDFNSTGEPGGPTHPVQTCVVNTFKLVDRGPCPAIEQVVSRHFGYALVCGQT</sequence>
<evidence type="ECO:0000313" key="2">
    <source>
        <dbReference type="Proteomes" id="UP001220022"/>
    </source>
</evidence>
<protein>
    <submittedName>
        <fullName evidence="1">Uncharacterized protein</fullName>
    </submittedName>
</protein>